<reference evidence="2" key="1">
    <citation type="submission" date="2023-03" db="EMBL/GenBank/DDBJ databases">
        <title>Massive genome expansion in bonnet fungi (Mycena s.s.) driven by repeated elements and novel gene families across ecological guilds.</title>
        <authorList>
            <consortium name="Lawrence Berkeley National Laboratory"/>
            <person name="Harder C.B."/>
            <person name="Miyauchi S."/>
            <person name="Viragh M."/>
            <person name="Kuo A."/>
            <person name="Thoen E."/>
            <person name="Andreopoulos B."/>
            <person name="Lu D."/>
            <person name="Skrede I."/>
            <person name="Drula E."/>
            <person name="Henrissat B."/>
            <person name="Morin E."/>
            <person name="Kohler A."/>
            <person name="Barry K."/>
            <person name="LaButti K."/>
            <person name="Morin E."/>
            <person name="Salamov A."/>
            <person name="Lipzen A."/>
            <person name="Mereny Z."/>
            <person name="Hegedus B."/>
            <person name="Baldrian P."/>
            <person name="Stursova M."/>
            <person name="Weitz H."/>
            <person name="Taylor A."/>
            <person name="Grigoriev I.V."/>
            <person name="Nagy L.G."/>
            <person name="Martin F."/>
            <person name="Kauserud H."/>
        </authorList>
    </citation>
    <scope>NUCLEOTIDE SEQUENCE</scope>
    <source>
        <strain evidence="2">9144</strain>
    </source>
</reference>
<dbReference type="EMBL" id="JARJCW010000185">
    <property type="protein sequence ID" value="KAJ7187707.1"/>
    <property type="molecule type" value="Genomic_DNA"/>
</dbReference>
<comment type="caution">
    <text evidence="2">The sequence shown here is derived from an EMBL/GenBank/DDBJ whole genome shotgun (WGS) entry which is preliminary data.</text>
</comment>
<accession>A0AAD6XVG5</accession>
<evidence type="ECO:0000313" key="2">
    <source>
        <dbReference type="EMBL" id="KAJ7187707.1"/>
    </source>
</evidence>
<dbReference type="AlphaFoldDB" id="A0AAD6XVG5"/>
<protein>
    <submittedName>
        <fullName evidence="2">Uncharacterized protein</fullName>
    </submittedName>
</protein>
<feature type="region of interest" description="Disordered" evidence="1">
    <location>
        <begin position="628"/>
        <end position="650"/>
    </location>
</feature>
<evidence type="ECO:0000256" key="1">
    <source>
        <dbReference type="SAM" id="MobiDB-lite"/>
    </source>
</evidence>
<proteinExistence type="predicted"/>
<feature type="compositionally biased region" description="Polar residues" evidence="1">
    <location>
        <begin position="523"/>
        <end position="542"/>
    </location>
</feature>
<feature type="compositionally biased region" description="Basic residues" evidence="1">
    <location>
        <begin position="178"/>
        <end position="196"/>
    </location>
</feature>
<sequence length="759" mass="82517">MADAEWDAETWYDTEWISAAMYIFGIPVPCSVREEDLSHTRDATQRGRTSTCFLPKREPRHVIHLTRACARESRGVVYFSVSPRRVTSPTPHPPALALASGASQEVGVPRLRRYTATEAARVAHPPSPCFSPRLGSIAGSRGPASARRYSATVCRLGRFPAPIARNPPYAPLSSKTSVCRHRRNKTRHRQSRRHRTPHALCSLHDQVACWPPPAARIPGFTIKVHNVLGLSHLRHRGHLLFYHEAVDYDLLLGSTAWQNLGTAVVVAACRLPPVARRLPPLPLSHRPLHARTTPRRALLLPSIRVFTFCTGPAPHPHAPRCTRITKEPPPAACQMRCPPPASPSGVNADPIRAWATLARSCSSTDRPRAGIGFLPGCAGSQDWCAYAPSLHVAIWTVEIRFRWGVKEEGKGGRTVLAVSASRRRVARIMARRLPSPRLFLASDSGLEYNGGRSPAVLGAVLRGEAVKGEGRPYFAVQSPAALRAAIVARNLGLGVPFAFRIPCSTPCSFDVIFDVRLHSSTDTPNTHASFPGSSPQSTTFQDAASPPLQPPHAGFSAASANGARFCEHERRDGVPGLCCRSARRRMGCVAFVACAHWQEQGAARMGNGRAHRCGEDPDGVVLARRPRAREDTATGARSRSIRDGENVVPPPPHIALAGFTSSSPSQRSPRRRPRHLRCARVRLAAPPPLNATPPNSARHAACPSRLLRTVDPERTPPAVPHTQNPRTPGTVADNGARAARREISQTVPKCGIRAVLGWI</sequence>
<evidence type="ECO:0000313" key="3">
    <source>
        <dbReference type="Proteomes" id="UP001219525"/>
    </source>
</evidence>
<gene>
    <name evidence="2" type="ORF">GGX14DRAFT_610486</name>
</gene>
<keyword evidence="3" id="KW-1185">Reference proteome</keyword>
<feature type="region of interest" description="Disordered" evidence="1">
    <location>
        <begin position="523"/>
        <end position="554"/>
    </location>
</feature>
<feature type="region of interest" description="Disordered" evidence="1">
    <location>
        <begin position="712"/>
        <end position="733"/>
    </location>
</feature>
<name>A0AAD6XVG5_9AGAR</name>
<dbReference type="Proteomes" id="UP001219525">
    <property type="component" value="Unassembled WGS sequence"/>
</dbReference>
<organism evidence="2 3">
    <name type="scientific">Mycena pura</name>
    <dbReference type="NCBI Taxonomy" id="153505"/>
    <lineage>
        <taxon>Eukaryota</taxon>
        <taxon>Fungi</taxon>
        <taxon>Dikarya</taxon>
        <taxon>Basidiomycota</taxon>
        <taxon>Agaricomycotina</taxon>
        <taxon>Agaricomycetes</taxon>
        <taxon>Agaricomycetidae</taxon>
        <taxon>Agaricales</taxon>
        <taxon>Marasmiineae</taxon>
        <taxon>Mycenaceae</taxon>
        <taxon>Mycena</taxon>
    </lineage>
</organism>
<feature type="region of interest" description="Disordered" evidence="1">
    <location>
        <begin position="172"/>
        <end position="196"/>
    </location>
</feature>